<dbReference type="RefSeq" id="WP_194449422.1">
    <property type="nucleotide sequence ID" value="NZ_CP063849.1"/>
</dbReference>
<accession>A0A7S7NQ53</accession>
<dbReference type="EMBL" id="CP063849">
    <property type="protein sequence ID" value="QOY87755.1"/>
    <property type="molecule type" value="Genomic_DNA"/>
</dbReference>
<evidence type="ECO:0000256" key="1">
    <source>
        <dbReference type="SAM" id="Phobius"/>
    </source>
</evidence>
<dbReference type="AlphaFoldDB" id="A0A7S7NQ53"/>
<protein>
    <submittedName>
        <fullName evidence="2">Uncharacterized protein</fullName>
    </submittedName>
</protein>
<keyword evidence="1" id="KW-0472">Membrane</keyword>
<dbReference type="KEGG" id="pfer:IRI77_34270"/>
<sequence length="144" mass="16410">MQEQSYAKHARTVPMYHFVLFGMLLLTLIGSGVNLWKSMGDHQRLYSAALILVMNVCMVFIALFARIFALKAQDRAIRAEENLRHFVLTGKLLDPRLEALQIVALRFAPDAEFVALAQLAADKNMSQDDIKKSIKNWKADNYRV</sequence>
<dbReference type="Proteomes" id="UP000593892">
    <property type="component" value="Chromosome"/>
</dbReference>
<feature type="transmembrane region" description="Helical" evidence="1">
    <location>
        <begin position="45"/>
        <end position="69"/>
    </location>
</feature>
<reference evidence="2 3" key="1">
    <citation type="submission" date="2020-10" db="EMBL/GenBank/DDBJ databases">
        <title>Complete genome sequence of Paludibaculum fermentans P105T, a facultatively anaerobic acidobacterium capable of dissimilatory Fe(III) reduction.</title>
        <authorList>
            <person name="Dedysh S.N."/>
            <person name="Beletsky A.V."/>
            <person name="Kulichevskaya I.S."/>
            <person name="Mardanov A.V."/>
            <person name="Ravin N.V."/>
        </authorList>
    </citation>
    <scope>NUCLEOTIDE SEQUENCE [LARGE SCALE GENOMIC DNA]</scope>
    <source>
        <strain evidence="2 3">P105</strain>
    </source>
</reference>
<organism evidence="2 3">
    <name type="scientific">Paludibaculum fermentans</name>
    <dbReference type="NCBI Taxonomy" id="1473598"/>
    <lineage>
        <taxon>Bacteria</taxon>
        <taxon>Pseudomonadati</taxon>
        <taxon>Acidobacteriota</taxon>
        <taxon>Terriglobia</taxon>
        <taxon>Bryobacterales</taxon>
        <taxon>Bryobacteraceae</taxon>
        <taxon>Paludibaculum</taxon>
    </lineage>
</organism>
<evidence type="ECO:0000313" key="3">
    <source>
        <dbReference type="Proteomes" id="UP000593892"/>
    </source>
</evidence>
<proteinExistence type="predicted"/>
<evidence type="ECO:0000313" key="2">
    <source>
        <dbReference type="EMBL" id="QOY87755.1"/>
    </source>
</evidence>
<keyword evidence="3" id="KW-1185">Reference proteome</keyword>
<dbReference type="InterPro" id="IPR045385">
    <property type="entry name" value="DUF6526"/>
</dbReference>
<name>A0A7S7NQ53_PALFE</name>
<feature type="transmembrane region" description="Helical" evidence="1">
    <location>
        <begin position="12"/>
        <end position="33"/>
    </location>
</feature>
<gene>
    <name evidence="2" type="ORF">IRI77_34270</name>
</gene>
<keyword evidence="1" id="KW-0812">Transmembrane</keyword>
<dbReference type="Pfam" id="PF20136">
    <property type="entry name" value="DUF6526"/>
    <property type="match status" value="1"/>
</dbReference>
<keyword evidence="1" id="KW-1133">Transmembrane helix</keyword>